<dbReference type="OrthoDB" id="5422660at2"/>
<proteinExistence type="predicted"/>
<dbReference type="Proteomes" id="UP000009222">
    <property type="component" value="Chromosome"/>
</dbReference>
<protein>
    <submittedName>
        <fullName evidence="1">Uncharacterized protein</fullName>
    </submittedName>
</protein>
<dbReference type="EMBL" id="CP001841">
    <property type="protein sequence ID" value="AEF81340.1"/>
    <property type="molecule type" value="Genomic_DNA"/>
</dbReference>
<dbReference type="RefSeq" id="WP_015710926.1">
    <property type="nucleotide sequence ID" value="NC_015577.1"/>
</dbReference>
<reference evidence="2" key="1">
    <citation type="submission" date="2009-12" db="EMBL/GenBank/DDBJ databases">
        <title>Complete sequence of Treponema azotonutricium strain ZAS-9.</title>
        <authorList>
            <person name="Tetu S.G."/>
            <person name="Matson E."/>
            <person name="Ren Q."/>
            <person name="Seshadri R."/>
            <person name="Elbourne L."/>
            <person name="Hassan K.A."/>
            <person name="Durkin A."/>
            <person name="Radune D."/>
            <person name="Mohamoud Y."/>
            <person name="Shay R."/>
            <person name="Jin S."/>
            <person name="Zhang X."/>
            <person name="Lucey K."/>
            <person name="Ballor N.R."/>
            <person name="Ottesen E."/>
            <person name="Rosenthal R."/>
            <person name="Allen A."/>
            <person name="Leadbetter J.R."/>
            <person name="Paulsen I.T."/>
        </authorList>
    </citation>
    <scope>NUCLEOTIDE SEQUENCE [LARGE SCALE GENOMIC DNA]</scope>
    <source>
        <strain evidence="2">ATCC BAA-888 / DSM 13862 / ZAS-9</strain>
    </source>
</reference>
<sequence>MNNADQKRYYSPQFSGLAAVSVRRLAWAMGKPMPVAVDLMVRLLPSIVDPSKVCLSCRDNTKCQGCTFRSAITPEEKAALLAAL</sequence>
<dbReference type="AlphaFoldDB" id="F5Y7L6"/>
<accession>F5Y7L6</accession>
<organism evidence="1 2">
    <name type="scientific">Leadbettera azotonutricia (strain ATCC BAA-888 / DSM 13862 / ZAS-9)</name>
    <name type="common">Treponema azotonutricium</name>
    <dbReference type="NCBI Taxonomy" id="545695"/>
    <lineage>
        <taxon>Bacteria</taxon>
        <taxon>Pseudomonadati</taxon>
        <taxon>Spirochaetota</taxon>
        <taxon>Spirochaetia</taxon>
        <taxon>Spirochaetales</taxon>
        <taxon>Breznakiellaceae</taxon>
        <taxon>Leadbettera</taxon>
    </lineage>
</organism>
<gene>
    <name evidence="1" type="ordered locus">TREAZ_1062</name>
</gene>
<dbReference type="HOGENOM" id="CLU_2526509_0_0_12"/>
<dbReference type="STRING" id="545695.TREAZ_1062"/>
<dbReference type="InParanoid" id="F5Y7L6"/>
<name>F5Y7L6_LEAAZ</name>
<keyword evidence="2" id="KW-1185">Reference proteome</keyword>
<dbReference type="KEGG" id="taz:TREAZ_1062"/>
<evidence type="ECO:0000313" key="1">
    <source>
        <dbReference type="EMBL" id="AEF81340.1"/>
    </source>
</evidence>
<evidence type="ECO:0000313" key="2">
    <source>
        <dbReference type="Proteomes" id="UP000009222"/>
    </source>
</evidence>
<reference evidence="1 2" key="2">
    <citation type="journal article" date="2011" name="ISME J.">
        <title>RNA-seq reveals cooperative metabolic interactions between two termite-gut spirochete species in co-culture.</title>
        <authorList>
            <person name="Rosenthal A.Z."/>
            <person name="Matson E.G."/>
            <person name="Eldar A."/>
            <person name="Leadbetter J.R."/>
        </authorList>
    </citation>
    <scope>NUCLEOTIDE SEQUENCE [LARGE SCALE GENOMIC DNA]</scope>
    <source>
        <strain evidence="2">ATCC BAA-888 / DSM 13862 / ZAS-9</strain>
    </source>
</reference>
<dbReference type="eggNOG" id="ENOG5031DUS">
    <property type="taxonomic scope" value="Bacteria"/>
</dbReference>